<sequence>MKSTGIVRKVDQLGRIVVPKELRRTLDVMEKDPLEIFVEDDLIILKKYIPDMTCQITGETSDTNLKLVNGSFIVSREAAEQLMKEIQTSLEH</sequence>
<dbReference type="Pfam" id="PF18277">
    <property type="entry name" value="AbrB_C"/>
    <property type="match status" value="1"/>
</dbReference>
<dbReference type="Pfam" id="PF04014">
    <property type="entry name" value="MazE_antitoxin"/>
    <property type="match status" value="1"/>
</dbReference>
<evidence type="ECO:0000313" key="3">
    <source>
        <dbReference type="EMBL" id="QQS98409.1"/>
    </source>
</evidence>
<dbReference type="Gene3D" id="2.10.260.10">
    <property type="match status" value="1"/>
</dbReference>
<dbReference type="SUPFAM" id="SSF89447">
    <property type="entry name" value="AbrB/MazE/MraZ-like"/>
    <property type="match status" value="1"/>
</dbReference>
<dbReference type="NCBIfam" id="TIGR01439">
    <property type="entry name" value="lp_hng_hel_AbrB"/>
    <property type="match status" value="1"/>
</dbReference>
<dbReference type="InterPro" id="IPR007159">
    <property type="entry name" value="SpoVT-AbrB_dom"/>
</dbReference>
<dbReference type="SMART" id="SM00966">
    <property type="entry name" value="SpoVT_AbrB"/>
    <property type="match status" value="1"/>
</dbReference>
<dbReference type="PANTHER" id="PTHR36432">
    <property type="match status" value="1"/>
</dbReference>
<evidence type="ECO:0000259" key="2">
    <source>
        <dbReference type="PROSITE" id="PS51740"/>
    </source>
</evidence>
<geneLocation type="plasmid" evidence="3 4">
    <name>unnamed</name>
</geneLocation>
<keyword evidence="1 3" id="KW-0238">DNA-binding</keyword>
<evidence type="ECO:0000313" key="4">
    <source>
        <dbReference type="Proteomes" id="UP000595254"/>
    </source>
</evidence>
<name>A0A974NIS1_PERPY</name>
<gene>
    <name evidence="3" type="ORF">I6J18_00190</name>
</gene>
<dbReference type="KEGG" id="ppsr:I6J18_00190"/>
<proteinExistence type="predicted"/>
<feature type="domain" description="SpoVT-AbrB" evidence="2">
    <location>
        <begin position="5"/>
        <end position="50"/>
    </location>
</feature>
<dbReference type="InterPro" id="IPR052731">
    <property type="entry name" value="B_subtilis_Trans_State_Reg"/>
</dbReference>
<dbReference type="EMBL" id="CP068052">
    <property type="protein sequence ID" value="QQS98409.1"/>
    <property type="molecule type" value="Genomic_DNA"/>
</dbReference>
<dbReference type="GO" id="GO:0003677">
    <property type="term" value="F:DNA binding"/>
    <property type="evidence" value="ECO:0007669"/>
    <property type="project" value="UniProtKB-UniRule"/>
</dbReference>
<dbReference type="AlphaFoldDB" id="A0A974NIS1"/>
<keyword evidence="3" id="KW-0614">Plasmid</keyword>
<reference evidence="3 4" key="1">
    <citation type="submission" date="2021-01" db="EMBL/GenBank/DDBJ databases">
        <title>FDA dAtabase for Regulatory Grade micrObial Sequences (FDA-ARGOS): Supporting development and validation of Infectious Disease Dx tests.</title>
        <authorList>
            <person name="Nelson B."/>
            <person name="Plummer A."/>
            <person name="Tallon L."/>
            <person name="Sadzewicz L."/>
            <person name="Zhao X."/>
            <person name="Boylan J."/>
            <person name="Ott S."/>
            <person name="Bowen H."/>
            <person name="Vavikolanu K."/>
            <person name="Mehta A."/>
            <person name="Aluvathingal J."/>
            <person name="Nadendla S."/>
            <person name="Myers T."/>
            <person name="Yan Y."/>
            <person name="Sichtig H."/>
        </authorList>
    </citation>
    <scope>NUCLEOTIDE SEQUENCE [LARGE SCALE GENOMIC DNA]</scope>
    <source>
        <strain evidence="3 4">FDAARGOS_1161</strain>
        <plasmid evidence="3 4">unnamed</plasmid>
    </source>
</reference>
<dbReference type="RefSeq" id="WP_040375733.1">
    <property type="nucleotide sequence ID" value="NZ_CP068052.1"/>
</dbReference>
<dbReference type="InterPro" id="IPR037914">
    <property type="entry name" value="SpoVT-AbrB_sf"/>
</dbReference>
<protein>
    <submittedName>
        <fullName evidence="3">AbrB/MazE/SpoVT family DNA-binding domain-containing protein</fullName>
    </submittedName>
</protein>
<dbReference type="PANTHER" id="PTHR36432:SF4">
    <property type="entry name" value="TRANSITION STATE REGULATOR ABH-RELATED"/>
    <property type="match status" value="1"/>
</dbReference>
<dbReference type="PROSITE" id="PS51740">
    <property type="entry name" value="SPOVT_ABRB"/>
    <property type="match status" value="1"/>
</dbReference>
<evidence type="ECO:0000256" key="1">
    <source>
        <dbReference type="PROSITE-ProRule" id="PRU01076"/>
    </source>
</evidence>
<keyword evidence="4" id="KW-1185">Reference proteome</keyword>
<accession>A0A974NIS1</accession>
<dbReference type="InterPro" id="IPR040678">
    <property type="entry name" value="AbrB_C"/>
</dbReference>
<dbReference type="Proteomes" id="UP000595254">
    <property type="component" value="Plasmid unnamed"/>
</dbReference>
<organism evidence="3 4">
    <name type="scientific">Peribacillus psychrosaccharolyticus</name>
    <name type="common">Bacillus psychrosaccharolyticus</name>
    <dbReference type="NCBI Taxonomy" id="1407"/>
    <lineage>
        <taxon>Bacteria</taxon>
        <taxon>Bacillati</taxon>
        <taxon>Bacillota</taxon>
        <taxon>Bacilli</taxon>
        <taxon>Bacillales</taxon>
        <taxon>Bacillaceae</taxon>
        <taxon>Peribacillus</taxon>
    </lineage>
</organism>